<proteinExistence type="predicted"/>
<feature type="compositionally biased region" description="Polar residues" evidence="1">
    <location>
        <begin position="290"/>
        <end position="312"/>
    </location>
</feature>
<protein>
    <submittedName>
        <fullName evidence="2">Uncharacterized protein</fullName>
    </submittedName>
</protein>
<accession>V8PF94</accession>
<keyword evidence="3" id="KW-1185">Reference proteome</keyword>
<dbReference type="AlphaFoldDB" id="V8PF94"/>
<feature type="compositionally biased region" description="Basic and acidic residues" evidence="1">
    <location>
        <begin position="35"/>
        <end position="98"/>
    </location>
</feature>
<feature type="region of interest" description="Disordered" evidence="1">
    <location>
        <begin position="279"/>
        <end position="312"/>
    </location>
</feature>
<reference evidence="2 3" key="1">
    <citation type="journal article" date="2013" name="Proc. Natl. Acad. Sci. U.S.A.">
        <title>The king cobra genome reveals dynamic gene evolution and adaptation in the snake venom system.</title>
        <authorList>
            <person name="Vonk F.J."/>
            <person name="Casewell N.R."/>
            <person name="Henkel C.V."/>
            <person name="Heimberg A.M."/>
            <person name="Jansen H.J."/>
            <person name="McCleary R.J."/>
            <person name="Kerkkamp H.M."/>
            <person name="Vos R.A."/>
            <person name="Guerreiro I."/>
            <person name="Calvete J.J."/>
            <person name="Wuster W."/>
            <person name="Woods A.E."/>
            <person name="Logan J.M."/>
            <person name="Harrison R.A."/>
            <person name="Castoe T.A."/>
            <person name="de Koning A.P."/>
            <person name="Pollock D.D."/>
            <person name="Yandell M."/>
            <person name="Calderon D."/>
            <person name="Renjifo C."/>
            <person name="Currier R.B."/>
            <person name="Salgado D."/>
            <person name="Pla D."/>
            <person name="Sanz L."/>
            <person name="Hyder A.S."/>
            <person name="Ribeiro J.M."/>
            <person name="Arntzen J.W."/>
            <person name="van den Thillart G.E."/>
            <person name="Boetzer M."/>
            <person name="Pirovano W."/>
            <person name="Dirks R.P."/>
            <person name="Spaink H.P."/>
            <person name="Duboule D."/>
            <person name="McGlinn E."/>
            <person name="Kini R.M."/>
            <person name="Richardson M.K."/>
        </authorList>
    </citation>
    <scope>NUCLEOTIDE SEQUENCE</scope>
    <source>
        <tissue evidence="2">Blood</tissue>
    </source>
</reference>
<dbReference type="Proteomes" id="UP000018936">
    <property type="component" value="Unassembled WGS sequence"/>
</dbReference>
<gene>
    <name evidence="2" type="ORF">L345_01478</name>
</gene>
<evidence type="ECO:0000256" key="1">
    <source>
        <dbReference type="SAM" id="MobiDB-lite"/>
    </source>
</evidence>
<sequence>MVTMFPALRNRTGRACRRLFQPGGTPDPAQLCLKSQREKERETEERERERGERQTETQRQRNEEKEKEGGREGEKKERKKEREREKNCYTEAERKGREALVPSTFPGQAENSYPGLRISRQSSTYNNDRGTIPMAKRSKLGCLAQLTRIYDGSTVSRGHEIPFCDLLTSEVAKWGETLLNQCLTYQQKSGARLWPETPLCHLHGLRGTEMPCESSALMMRLGSLPGFEFLPITAKTLGQTERQKQPHTDWGKGEISQCRDTGVNCTNCVSVGRSDWRRLRSHLPSPTHPGYNTASSSDSTVSGETDSSSLQRVNEQSLLCRESKLFLGTRDRFHEVSLSYAAWFLTGHRPGEVDKCQPLASSPPVLILPTLEGWVAEST</sequence>
<comment type="caution">
    <text evidence="2">The sequence shown here is derived from an EMBL/GenBank/DDBJ whole genome shotgun (WGS) entry which is preliminary data.</text>
</comment>
<feature type="compositionally biased region" description="Polar residues" evidence="1">
    <location>
        <begin position="119"/>
        <end position="129"/>
    </location>
</feature>
<organism evidence="2 3">
    <name type="scientific">Ophiophagus hannah</name>
    <name type="common">King cobra</name>
    <name type="synonym">Naja hannah</name>
    <dbReference type="NCBI Taxonomy" id="8665"/>
    <lineage>
        <taxon>Eukaryota</taxon>
        <taxon>Metazoa</taxon>
        <taxon>Chordata</taxon>
        <taxon>Craniata</taxon>
        <taxon>Vertebrata</taxon>
        <taxon>Euteleostomi</taxon>
        <taxon>Lepidosauria</taxon>
        <taxon>Squamata</taxon>
        <taxon>Bifurcata</taxon>
        <taxon>Unidentata</taxon>
        <taxon>Episquamata</taxon>
        <taxon>Toxicofera</taxon>
        <taxon>Serpentes</taxon>
        <taxon>Colubroidea</taxon>
        <taxon>Elapidae</taxon>
        <taxon>Elapinae</taxon>
        <taxon>Ophiophagus</taxon>
    </lineage>
</organism>
<feature type="region of interest" description="Disordered" evidence="1">
    <location>
        <begin position="16"/>
        <end position="132"/>
    </location>
</feature>
<dbReference type="EMBL" id="AZIM01000190">
    <property type="protein sequence ID" value="ETE72683.1"/>
    <property type="molecule type" value="Genomic_DNA"/>
</dbReference>
<evidence type="ECO:0000313" key="2">
    <source>
        <dbReference type="EMBL" id="ETE72683.1"/>
    </source>
</evidence>
<feature type="non-terminal residue" evidence="2">
    <location>
        <position position="1"/>
    </location>
</feature>
<evidence type="ECO:0000313" key="3">
    <source>
        <dbReference type="Proteomes" id="UP000018936"/>
    </source>
</evidence>
<name>V8PF94_OPHHA</name>